<dbReference type="SMART" id="SM00252">
    <property type="entry name" value="SH2"/>
    <property type="match status" value="1"/>
</dbReference>
<dbReference type="InterPro" id="IPR017441">
    <property type="entry name" value="Protein_kinase_ATP_BS"/>
</dbReference>
<dbReference type="PROSITE" id="PS00109">
    <property type="entry name" value="PROTEIN_KINASE_TYR"/>
    <property type="match status" value="1"/>
</dbReference>
<dbReference type="InterPro" id="IPR001245">
    <property type="entry name" value="Ser-Thr/Tyr_kinase_cat_dom"/>
</dbReference>
<evidence type="ECO:0000256" key="9">
    <source>
        <dbReference type="PROSITE-ProRule" id="PRU00191"/>
    </source>
</evidence>
<dbReference type="GO" id="GO:0048468">
    <property type="term" value="P:cell development"/>
    <property type="evidence" value="ECO:0007669"/>
    <property type="project" value="UniProtKB-ARBA"/>
</dbReference>
<evidence type="ECO:0000256" key="7">
    <source>
        <dbReference type="ARBA" id="ARBA00023137"/>
    </source>
</evidence>
<evidence type="ECO:0000256" key="11">
    <source>
        <dbReference type="RuleBase" id="RU362096"/>
    </source>
</evidence>
<dbReference type="PROSITE" id="PS00107">
    <property type="entry name" value="PROTEIN_KINASE_ATP"/>
    <property type="match status" value="1"/>
</dbReference>
<dbReference type="Gene3D" id="1.10.510.10">
    <property type="entry name" value="Transferase(Phosphotransferase) domain 1"/>
    <property type="match status" value="1"/>
</dbReference>
<keyword evidence="5 10" id="KW-0067">ATP-binding</keyword>
<comment type="subcellular location">
    <subcellularLocation>
        <location evidence="1">Endomembrane system</location>
    </subcellularLocation>
</comment>
<dbReference type="GO" id="GO:0012505">
    <property type="term" value="C:endomembrane system"/>
    <property type="evidence" value="ECO:0007669"/>
    <property type="project" value="UniProtKB-SubCell"/>
</dbReference>
<name>A0A814EK78_ADIRI</name>
<evidence type="ECO:0000313" key="15">
    <source>
        <dbReference type="EMBL" id="CAF0968435.1"/>
    </source>
</evidence>
<sequence length="804" mass="93137">MAQVRRYSTLPNSSVDDSHRLSDFFCSDEGYRLLGTVLSDEYKLLQDTKKILEERLALDKQYAKSLQELAAKADRIAWPTDTHSIASACHGVLMLWSRRATTISSNADEFRRLVLDDLLKNLLENKADAKRVLEDRKRQYDDEHRKVRRDVLEADKHYSNEAKVFVTKNNELNKISGAARIGNDNRITDLKRVVIDKRDNVYRAHNAYVLTVRDCNEFDEQYVHKLHDLIDYHEKTQLILNRQWLDVLQSIAKYNNDYSNSSSMDAESLQELDSTDPRHCYNELCKIHSNIPSLTTRPIEFNDLLLKTSGLTNLEVDTIVADDTVGDSTISALRRKITTLTDEINKANTDLSAVLQVIDQIRDKDTSYHGRKSYFEQKQRANDLQMKIVSKGNLKEHLEEVLDHPADENETLPYQEILFGLSDRLEDQAYFHGRMPRSQSINLCHEKGDYLVRINDQNKTVLSILWTDSNHPGRLRDFHIYICDRDNMYYFVKECMKPSIPALIIFYARQKLDITADGIRLLRPIERPDYIINNDEVILEDKLGQGNFGEVHRGKYRNVPVAVKVLRETNRQLTPKDRTNFINEALLLKTYKHKQIVSFYGIAAYREPLMIVMELVEKGSLNTYLEKNRDICASKLTQMCYEIAKGMAYLESCNVIHRDLAARNCLVDKNGRVKVADFGLSRCLQDDEDYFNHTEEVPVRWWAVEVLCRGPYTTKADVWSFGITAWEVFSEAALPYTHIQNAHFVINAVKQGERLQRPNKCPTNIFDIINTCWRVDPATRPSFKGIVEALRKENSFFPKLLLFN</sequence>
<keyword evidence="9" id="KW-0727">SH2 domain</keyword>
<dbReference type="InterPro" id="IPR027267">
    <property type="entry name" value="AH/BAR_dom_sf"/>
</dbReference>
<dbReference type="AlphaFoldDB" id="A0A814EK78"/>
<evidence type="ECO:0000256" key="5">
    <source>
        <dbReference type="ARBA" id="ARBA00022840"/>
    </source>
</evidence>
<feature type="coiled-coil region" evidence="12">
    <location>
        <begin position="119"/>
        <end position="150"/>
    </location>
</feature>
<dbReference type="EMBL" id="CAJNOJ010000052">
    <property type="protein sequence ID" value="CAF0968435.1"/>
    <property type="molecule type" value="Genomic_DNA"/>
</dbReference>
<dbReference type="GO" id="GO:0050793">
    <property type="term" value="P:regulation of developmental process"/>
    <property type="evidence" value="ECO:0007669"/>
    <property type="project" value="UniProtKB-ARBA"/>
</dbReference>
<feature type="domain" description="SH2" evidence="13">
    <location>
        <begin position="430"/>
        <end position="525"/>
    </location>
</feature>
<dbReference type="SMART" id="SM00219">
    <property type="entry name" value="TyrKc"/>
    <property type="match status" value="1"/>
</dbReference>
<keyword evidence="2 11" id="KW-0808">Transferase</keyword>
<comment type="caution">
    <text evidence="15">The sequence shown here is derived from an EMBL/GenBank/DDBJ whole genome shotgun (WGS) entry which is preliminary data.</text>
</comment>
<dbReference type="InterPro" id="IPR000719">
    <property type="entry name" value="Prot_kinase_dom"/>
</dbReference>
<comment type="similarity">
    <text evidence="11">Belongs to the protein kinase superfamily. Tyr protein kinase family.</text>
</comment>
<dbReference type="Proteomes" id="UP000663852">
    <property type="component" value="Unassembled WGS sequence"/>
</dbReference>
<dbReference type="InterPro" id="IPR050198">
    <property type="entry name" value="Non-receptor_tyrosine_kinases"/>
</dbReference>
<dbReference type="Gene3D" id="3.30.505.10">
    <property type="entry name" value="SH2 domain"/>
    <property type="match status" value="1"/>
</dbReference>
<dbReference type="SUPFAM" id="SSF55550">
    <property type="entry name" value="SH2 domain"/>
    <property type="match status" value="1"/>
</dbReference>
<evidence type="ECO:0000259" key="13">
    <source>
        <dbReference type="PROSITE" id="PS50001"/>
    </source>
</evidence>
<dbReference type="OrthoDB" id="546826at2759"/>
<proteinExistence type="inferred from homology"/>
<dbReference type="InterPro" id="IPR020635">
    <property type="entry name" value="Tyr_kinase_cat_dom"/>
</dbReference>
<keyword evidence="3 10" id="KW-0547">Nucleotide-binding</keyword>
<reference evidence="15" key="1">
    <citation type="submission" date="2021-02" db="EMBL/GenBank/DDBJ databases">
        <authorList>
            <person name="Nowell W R."/>
        </authorList>
    </citation>
    <scope>NUCLEOTIDE SEQUENCE</scope>
</reference>
<evidence type="ECO:0000313" key="16">
    <source>
        <dbReference type="Proteomes" id="UP000663852"/>
    </source>
</evidence>
<dbReference type="PROSITE" id="PS50011">
    <property type="entry name" value="PROTEIN_KINASE_DOM"/>
    <property type="match status" value="1"/>
</dbReference>
<dbReference type="EC" id="2.7.10.2" evidence="11"/>
<dbReference type="GO" id="GO:0004715">
    <property type="term" value="F:non-membrane spanning protein tyrosine kinase activity"/>
    <property type="evidence" value="ECO:0007669"/>
    <property type="project" value="UniProtKB-EC"/>
</dbReference>
<accession>A0A814EK78</accession>
<protein>
    <recommendedName>
        <fullName evidence="11">Tyrosine-protein kinase</fullName>
        <ecNumber evidence="11">2.7.10.2</ecNumber>
    </recommendedName>
</protein>
<feature type="domain" description="Protein kinase" evidence="14">
    <location>
        <begin position="537"/>
        <end position="797"/>
    </location>
</feature>
<evidence type="ECO:0000256" key="6">
    <source>
        <dbReference type="ARBA" id="ARBA00023136"/>
    </source>
</evidence>
<evidence type="ECO:0000256" key="10">
    <source>
        <dbReference type="PROSITE-ProRule" id="PRU10141"/>
    </source>
</evidence>
<dbReference type="SUPFAM" id="SSF56112">
    <property type="entry name" value="Protein kinase-like (PK-like)"/>
    <property type="match status" value="1"/>
</dbReference>
<dbReference type="Pfam" id="PF07714">
    <property type="entry name" value="PK_Tyr_Ser-Thr"/>
    <property type="match status" value="1"/>
</dbReference>
<dbReference type="Gene3D" id="1.20.1270.60">
    <property type="entry name" value="Arfaptin homology (AH) domain/BAR domain"/>
    <property type="match status" value="1"/>
</dbReference>
<evidence type="ECO:0000256" key="12">
    <source>
        <dbReference type="SAM" id="Coils"/>
    </source>
</evidence>
<dbReference type="GO" id="GO:0005524">
    <property type="term" value="F:ATP binding"/>
    <property type="evidence" value="ECO:0007669"/>
    <property type="project" value="UniProtKB-UniRule"/>
</dbReference>
<dbReference type="SUPFAM" id="SSF103657">
    <property type="entry name" value="BAR/IMD domain-like"/>
    <property type="match status" value="1"/>
</dbReference>
<dbReference type="CDD" id="cd00192">
    <property type="entry name" value="PTKc"/>
    <property type="match status" value="1"/>
</dbReference>
<dbReference type="PROSITE" id="PS50001">
    <property type="entry name" value="SH2"/>
    <property type="match status" value="1"/>
</dbReference>
<evidence type="ECO:0000256" key="3">
    <source>
        <dbReference type="ARBA" id="ARBA00022741"/>
    </source>
</evidence>
<keyword evidence="6" id="KW-0472">Membrane</keyword>
<dbReference type="InterPro" id="IPR011009">
    <property type="entry name" value="Kinase-like_dom_sf"/>
</dbReference>
<dbReference type="PRINTS" id="PR00109">
    <property type="entry name" value="TYRKINASE"/>
</dbReference>
<evidence type="ECO:0000256" key="2">
    <source>
        <dbReference type="ARBA" id="ARBA00022679"/>
    </source>
</evidence>
<dbReference type="FunFam" id="1.10.510.10:FF:001512">
    <property type="entry name" value="Receptor tyrosine-protein kinase erbB-2"/>
    <property type="match status" value="1"/>
</dbReference>
<feature type="binding site" evidence="10">
    <location>
        <position position="564"/>
    </location>
    <ligand>
        <name>ATP</name>
        <dbReference type="ChEBI" id="CHEBI:30616"/>
    </ligand>
</feature>
<gene>
    <name evidence="15" type="ORF">EDS130_LOCUS13242</name>
</gene>
<dbReference type="PANTHER" id="PTHR24418">
    <property type="entry name" value="TYROSINE-PROTEIN KINASE"/>
    <property type="match status" value="1"/>
</dbReference>
<keyword evidence="7 11" id="KW-0829">Tyrosine-protein kinase</keyword>
<evidence type="ECO:0000256" key="8">
    <source>
        <dbReference type="ARBA" id="ARBA00051245"/>
    </source>
</evidence>
<dbReference type="GO" id="GO:0030182">
    <property type="term" value="P:neuron differentiation"/>
    <property type="evidence" value="ECO:0007669"/>
    <property type="project" value="UniProtKB-ARBA"/>
</dbReference>
<keyword evidence="12" id="KW-0175">Coiled coil</keyword>
<organism evidence="15 16">
    <name type="scientific">Adineta ricciae</name>
    <name type="common">Rotifer</name>
    <dbReference type="NCBI Taxonomy" id="249248"/>
    <lineage>
        <taxon>Eukaryota</taxon>
        <taxon>Metazoa</taxon>
        <taxon>Spiralia</taxon>
        <taxon>Gnathifera</taxon>
        <taxon>Rotifera</taxon>
        <taxon>Eurotatoria</taxon>
        <taxon>Bdelloidea</taxon>
        <taxon>Adinetida</taxon>
        <taxon>Adinetidae</taxon>
        <taxon>Adineta</taxon>
    </lineage>
</organism>
<evidence type="ECO:0000256" key="1">
    <source>
        <dbReference type="ARBA" id="ARBA00004308"/>
    </source>
</evidence>
<dbReference type="InterPro" id="IPR000980">
    <property type="entry name" value="SH2"/>
</dbReference>
<dbReference type="InterPro" id="IPR008266">
    <property type="entry name" value="Tyr_kinase_AS"/>
</dbReference>
<evidence type="ECO:0000259" key="14">
    <source>
        <dbReference type="PROSITE" id="PS50011"/>
    </source>
</evidence>
<evidence type="ECO:0000256" key="4">
    <source>
        <dbReference type="ARBA" id="ARBA00022777"/>
    </source>
</evidence>
<dbReference type="InterPro" id="IPR036860">
    <property type="entry name" value="SH2_dom_sf"/>
</dbReference>
<keyword evidence="4 11" id="KW-0418">Kinase</keyword>
<comment type="catalytic activity">
    <reaction evidence="8 11">
        <text>L-tyrosyl-[protein] + ATP = O-phospho-L-tyrosyl-[protein] + ADP + H(+)</text>
        <dbReference type="Rhea" id="RHEA:10596"/>
        <dbReference type="Rhea" id="RHEA-COMP:10136"/>
        <dbReference type="Rhea" id="RHEA-COMP:20101"/>
        <dbReference type="ChEBI" id="CHEBI:15378"/>
        <dbReference type="ChEBI" id="CHEBI:30616"/>
        <dbReference type="ChEBI" id="CHEBI:46858"/>
        <dbReference type="ChEBI" id="CHEBI:61978"/>
        <dbReference type="ChEBI" id="CHEBI:456216"/>
        <dbReference type="EC" id="2.7.10.2"/>
    </reaction>
</comment>